<organism evidence="2 3">
    <name type="scientific">Polarella glacialis</name>
    <name type="common">Dinoflagellate</name>
    <dbReference type="NCBI Taxonomy" id="89957"/>
    <lineage>
        <taxon>Eukaryota</taxon>
        <taxon>Sar</taxon>
        <taxon>Alveolata</taxon>
        <taxon>Dinophyceae</taxon>
        <taxon>Suessiales</taxon>
        <taxon>Suessiaceae</taxon>
        <taxon>Polarella</taxon>
    </lineage>
</organism>
<protein>
    <submittedName>
        <fullName evidence="2">Uncharacterized protein</fullName>
    </submittedName>
</protein>
<evidence type="ECO:0000313" key="2">
    <source>
        <dbReference type="EMBL" id="CAE8594361.1"/>
    </source>
</evidence>
<comment type="caution">
    <text evidence="2">The sequence shown here is derived from an EMBL/GenBank/DDBJ whole genome shotgun (WGS) entry which is preliminary data.</text>
</comment>
<evidence type="ECO:0000256" key="1">
    <source>
        <dbReference type="SAM" id="Coils"/>
    </source>
</evidence>
<gene>
    <name evidence="2" type="ORF">PGLA1383_LOCUS12917</name>
</gene>
<keyword evidence="1" id="KW-0175">Coiled coil</keyword>
<dbReference type="Proteomes" id="UP000654075">
    <property type="component" value="Unassembled WGS sequence"/>
</dbReference>
<feature type="non-terminal residue" evidence="2">
    <location>
        <position position="1"/>
    </location>
</feature>
<proteinExistence type="predicted"/>
<reference evidence="2" key="1">
    <citation type="submission" date="2021-02" db="EMBL/GenBank/DDBJ databases">
        <authorList>
            <person name="Dougan E. K."/>
            <person name="Rhodes N."/>
            <person name="Thang M."/>
            <person name="Chan C."/>
        </authorList>
    </citation>
    <scope>NUCLEOTIDE SEQUENCE</scope>
</reference>
<keyword evidence="3" id="KW-1185">Reference proteome</keyword>
<sequence length="180" mass="20347">QIQRSMEPLTSAPPQLDLRELLRELSASGYGDTCQSELAGRSNETAFSAVSFAKQDPMPLSSLQLRESLERLRDQHDALEIAAREEISELRARLQEAHLRLADSCAEQLVLGHSFQSHRATSSKDAPRRREPPRRILGELLCTGFEDFLGRCVCAWRCVAVSAARHRQEFESFELRAELQ</sequence>
<accession>A0A813E648</accession>
<feature type="non-terminal residue" evidence="2">
    <location>
        <position position="180"/>
    </location>
</feature>
<dbReference type="AlphaFoldDB" id="A0A813E648"/>
<evidence type="ECO:0000313" key="3">
    <source>
        <dbReference type="Proteomes" id="UP000654075"/>
    </source>
</evidence>
<name>A0A813E648_POLGL</name>
<feature type="coiled-coil region" evidence="1">
    <location>
        <begin position="62"/>
        <end position="100"/>
    </location>
</feature>
<dbReference type="EMBL" id="CAJNNV010006990">
    <property type="protein sequence ID" value="CAE8594361.1"/>
    <property type="molecule type" value="Genomic_DNA"/>
</dbReference>